<sequence length="362" mass="36101">MAEWALGRLRHQDIHQSVLAHSYVLERGPVSKIPALLTIVGLTLALTACGSSGTPEATSSAPAADAAFSECTAPGAVSDGVAVTGDFGAVPAFKFAEPLTPAATQRTVAIKGTGTTEAGAGSLVGVSLSVYNGTTGATVQETTYPTSGTSETITVGETFLKGLVRAVNCSVEGDRIVTVSTADDAFGADGNTQLGIAAGDSVVFVTDVISITNLADRADGVDQPVVPGLPTVELADNGAPTITIPDTDPPTDLQIATTKLGDGAVVADGDTVSVEYTGVIWGTGKTFDSSWTTVGPTTFVTSQVVPGFGAALVGQTVGSQVIAVLPPSEGYGEAGNTQAGISGTDTLVFVVDLVGTAATPAA</sequence>
<protein>
    <recommendedName>
        <fullName evidence="2 5">peptidylprolyl isomerase</fullName>
        <ecNumber evidence="2 5">5.2.1.8</ecNumber>
    </recommendedName>
</protein>
<dbReference type="InterPro" id="IPR001179">
    <property type="entry name" value="PPIase_FKBP_dom"/>
</dbReference>
<comment type="catalytic activity">
    <reaction evidence="1 5">
        <text>[protein]-peptidylproline (omega=180) = [protein]-peptidylproline (omega=0)</text>
        <dbReference type="Rhea" id="RHEA:16237"/>
        <dbReference type="Rhea" id="RHEA-COMP:10747"/>
        <dbReference type="Rhea" id="RHEA-COMP:10748"/>
        <dbReference type="ChEBI" id="CHEBI:83833"/>
        <dbReference type="ChEBI" id="CHEBI:83834"/>
        <dbReference type="EC" id="5.2.1.8"/>
    </reaction>
</comment>
<dbReference type="AlphaFoldDB" id="A0A5E9G237"/>
<accession>A0A5E9G237</accession>
<reference evidence="7 8" key="1">
    <citation type="submission" date="2016-10" db="EMBL/GenBank/DDBJ databases">
        <authorList>
            <person name="Varghese N."/>
            <person name="Submissions S."/>
        </authorList>
    </citation>
    <scope>NUCLEOTIDE SEQUENCE [LARGE SCALE GENOMIC DNA]</scope>
    <source>
        <strain evidence="7 8">CGMCC 1.11215</strain>
    </source>
</reference>
<evidence type="ECO:0000256" key="1">
    <source>
        <dbReference type="ARBA" id="ARBA00000971"/>
    </source>
</evidence>
<dbReference type="EC" id="5.2.1.8" evidence="2 5"/>
<organism evidence="7 8">
    <name type="scientific">Cryobacterium flavum</name>
    <dbReference type="NCBI Taxonomy" id="1424659"/>
    <lineage>
        <taxon>Bacteria</taxon>
        <taxon>Bacillati</taxon>
        <taxon>Actinomycetota</taxon>
        <taxon>Actinomycetes</taxon>
        <taxon>Micrococcales</taxon>
        <taxon>Microbacteriaceae</taxon>
        <taxon>Cryobacterium</taxon>
    </lineage>
</organism>
<keyword evidence="3 5" id="KW-0697">Rotamase</keyword>
<dbReference type="PANTHER" id="PTHR45779:SF7">
    <property type="entry name" value="PEPTIDYLPROLYL ISOMERASE"/>
    <property type="match status" value="1"/>
</dbReference>
<keyword evidence="4 5" id="KW-0413">Isomerase</keyword>
<dbReference type="STRING" id="1424659.SAMN05216368_10986"/>
<evidence type="ECO:0000256" key="4">
    <source>
        <dbReference type="ARBA" id="ARBA00023235"/>
    </source>
</evidence>
<proteinExistence type="predicted"/>
<dbReference type="SUPFAM" id="SSF54534">
    <property type="entry name" value="FKBP-like"/>
    <property type="match status" value="2"/>
</dbReference>
<feature type="domain" description="PPIase FKBP-type" evidence="6">
    <location>
        <begin position="269"/>
        <end position="357"/>
    </location>
</feature>
<dbReference type="PANTHER" id="PTHR45779">
    <property type="entry name" value="PEPTIDYLPROLYL ISOMERASE"/>
    <property type="match status" value="1"/>
</dbReference>
<dbReference type="EMBL" id="FNIB01000009">
    <property type="protein sequence ID" value="SDO02808.1"/>
    <property type="molecule type" value="Genomic_DNA"/>
</dbReference>
<evidence type="ECO:0000256" key="2">
    <source>
        <dbReference type="ARBA" id="ARBA00013194"/>
    </source>
</evidence>
<evidence type="ECO:0000259" key="6">
    <source>
        <dbReference type="PROSITE" id="PS50059"/>
    </source>
</evidence>
<dbReference type="InterPro" id="IPR044609">
    <property type="entry name" value="FKBP2/11"/>
</dbReference>
<evidence type="ECO:0000313" key="7">
    <source>
        <dbReference type="EMBL" id="SDO02808.1"/>
    </source>
</evidence>
<dbReference type="Gene3D" id="3.10.50.40">
    <property type="match status" value="2"/>
</dbReference>
<name>A0A5E9G237_9MICO</name>
<evidence type="ECO:0000256" key="3">
    <source>
        <dbReference type="ARBA" id="ARBA00023110"/>
    </source>
</evidence>
<dbReference type="PROSITE" id="PS50059">
    <property type="entry name" value="FKBP_PPIASE"/>
    <property type="match status" value="1"/>
</dbReference>
<dbReference type="Pfam" id="PF00254">
    <property type="entry name" value="FKBP_C"/>
    <property type="match status" value="1"/>
</dbReference>
<dbReference type="GO" id="GO:0003755">
    <property type="term" value="F:peptidyl-prolyl cis-trans isomerase activity"/>
    <property type="evidence" value="ECO:0007669"/>
    <property type="project" value="UniProtKB-KW"/>
</dbReference>
<evidence type="ECO:0000313" key="8">
    <source>
        <dbReference type="Proteomes" id="UP000199639"/>
    </source>
</evidence>
<evidence type="ECO:0000256" key="5">
    <source>
        <dbReference type="PROSITE-ProRule" id="PRU00277"/>
    </source>
</evidence>
<dbReference type="Proteomes" id="UP000199639">
    <property type="component" value="Unassembled WGS sequence"/>
</dbReference>
<gene>
    <name evidence="7" type="ORF">SAMN05216368_10986</name>
</gene>
<dbReference type="InterPro" id="IPR046357">
    <property type="entry name" value="PPIase_dom_sf"/>
</dbReference>